<gene>
    <name evidence="1" type="ORF">WKI67_43680</name>
</gene>
<evidence type="ECO:0000313" key="1">
    <source>
        <dbReference type="EMBL" id="MEJ8640188.1"/>
    </source>
</evidence>
<name>A0ACC6Q8X6_9ACTN</name>
<organism evidence="1 2">
    <name type="scientific">Streptomyces achmelvichensis</name>
    <dbReference type="NCBI Taxonomy" id="3134111"/>
    <lineage>
        <taxon>Bacteria</taxon>
        <taxon>Bacillati</taxon>
        <taxon>Actinomycetota</taxon>
        <taxon>Actinomycetes</taxon>
        <taxon>Kitasatosporales</taxon>
        <taxon>Streptomycetaceae</taxon>
        <taxon>Streptomyces</taxon>
    </lineage>
</organism>
<comment type="caution">
    <text evidence="1">The sequence shown here is derived from an EMBL/GenBank/DDBJ whole genome shotgun (WGS) entry which is preliminary data.</text>
</comment>
<protein>
    <submittedName>
        <fullName evidence="1">Uncharacterized protein</fullName>
    </submittedName>
</protein>
<proteinExistence type="predicted"/>
<keyword evidence="2" id="KW-1185">Reference proteome</keyword>
<sequence length="185" mass="20298">MNAATTERPRVARVYTAARRHPWVLGKLGDWVIWFGPYTPAQLVVLGGGALLLIKTFAWWSWLGPVPVVVWLVSVWAVRGAKIGGRTPFTAFFGWLTLLAQHPAGRIGGRTARDRRPHLLSGTFILEAAPAAGDTAAEKPARRQRRSARRTPDTAPAAAVVRPRPVTGLAQLLRDAENDQRTRSL</sequence>
<accession>A0ACC6Q8X6</accession>
<reference evidence="1" key="1">
    <citation type="submission" date="2024-03" db="EMBL/GenBank/DDBJ databases">
        <title>Novel Streptomyces species of biotechnological and ecological value are a feature of Machair soil.</title>
        <authorList>
            <person name="Prole J.R."/>
            <person name="Goodfellow M."/>
            <person name="Allenby N."/>
            <person name="Ward A.C."/>
        </authorList>
    </citation>
    <scope>NUCLEOTIDE SEQUENCE</scope>
    <source>
        <strain evidence="1">MS2.AVA.5</strain>
    </source>
</reference>
<dbReference type="EMBL" id="JBBKAJ010000039">
    <property type="protein sequence ID" value="MEJ8640188.1"/>
    <property type="molecule type" value="Genomic_DNA"/>
</dbReference>
<dbReference type="Proteomes" id="UP001377168">
    <property type="component" value="Unassembled WGS sequence"/>
</dbReference>
<evidence type="ECO:0000313" key="2">
    <source>
        <dbReference type="Proteomes" id="UP001377168"/>
    </source>
</evidence>